<sequence length="404" mass="46916">MSAEEVDRKYNVRPFEDVHESKFKDSLPIVKLDAIDLSKYIEGPEGYQSRVELAKILEKSVTSYGFFNVVNFGYDPEKLERLRGIAQGILELPLEEKGKYLASVWRKEDEPPVTKEYLGGERGHGFKPKGYWPIKDGVRDSITHYNFRHLLEPDVFLRDIEQHPDLVKVHAQEIIEWYHHIHNDILHKISNLCDIILGLEENTIWKRAFEVEPENPGKSAGAYARFMMYEPYTAEESAKAGKSWLRGHSDISGFTFITSQPMLALQIRDYYDGEWKYVDHRPGSLVVNIGDSMEFISGGYFKACMHRVVEPPQDQKDHNRLILIYFCNPKEDTPLNPDEYRSSKLKQLGLSKSEKLKDWDDITFQQWNFAKGATLGKKNAEEEDEIIVYGRNIERWHHFKTAVA</sequence>
<keyword evidence="4" id="KW-1185">Reference proteome</keyword>
<reference evidence="3" key="1">
    <citation type="submission" date="2013-12" db="EMBL/GenBank/DDBJ databases">
        <authorList>
            <person name="Genoscope - CEA"/>
        </authorList>
    </citation>
    <scope>NUCLEOTIDE SEQUENCE</scope>
    <source>
        <strain evidence="3">CBS 1993</strain>
    </source>
</reference>
<keyword evidence="1" id="KW-0408">Iron</keyword>
<reference evidence="3" key="2">
    <citation type="submission" date="2014-02" db="EMBL/GenBank/DDBJ databases">
        <title>Complete DNA sequence of /Kuraishia capsulata/ illustrates novel genomic features among budding yeasts (/Saccharomycotina/).</title>
        <authorList>
            <person name="Morales L."/>
            <person name="Noel B."/>
            <person name="Porcel B."/>
            <person name="Marcet-Houben M."/>
            <person name="Hullo M-F."/>
            <person name="Sacerdot C."/>
            <person name="Tekaia F."/>
            <person name="Leh-Louis V."/>
            <person name="Despons L."/>
            <person name="Khanna V."/>
            <person name="Aury J-M."/>
            <person name="Barbe V."/>
            <person name="Couloux A."/>
            <person name="Labadie K."/>
            <person name="Pelletier E."/>
            <person name="Souciet J-L."/>
            <person name="Boekhout T."/>
            <person name="Gabaldon T."/>
            <person name="Wincker P."/>
            <person name="Dujon B."/>
        </authorList>
    </citation>
    <scope>NUCLEOTIDE SEQUENCE</scope>
    <source>
        <strain evidence="3">CBS 1993</strain>
    </source>
</reference>
<dbReference type="GO" id="GO:0044283">
    <property type="term" value="P:small molecule biosynthetic process"/>
    <property type="evidence" value="ECO:0007669"/>
    <property type="project" value="UniProtKB-ARBA"/>
</dbReference>
<dbReference type="InterPro" id="IPR005123">
    <property type="entry name" value="Oxoglu/Fe-dep_dioxygenase_dom"/>
</dbReference>
<dbReference type="AlphaFoldDB" id="W6MJG0"/>
<gene>
    <name evidence="3" type="ORF">KUCA_T00002378001</name>
</gene>
<dbReference type="STRING" id="1382522.W6MJG0"/>
<dbReference type="GeneID" id="34519799"/>
<dbReference type="PANTHER" id="PTHR47990">
    <property type="entry name" value="2-OXOGLUTARATE (2OG) AND FE(II)-DEPENDENT OXYGENASE SUPERFAMILY PROTEIN-RELATED"/>
    <property type="match status" value="1"/>
</dbReference>
<evidence type="ECO:0000259" key="2">
    <source>
        <dbReference type="PROSITE" id="PS51471"/>
    </source>
</evidence>
<keyword evidence="1" id="KW-0560">Oxidoreductase</keyword>
<dbReference type="GO" id="GO:0046872">
    <property type="term" value="F:metal ion binding"/>
    <property type="evidence" value="ECO:0007669"/>
    <property type="project" value="UniProtKB-KW"/>
</dbReference>
<accession>W6MJG0</accession>
<dbReference type="EMBL" id="HG793127">
    <property type="protein sequence ID" value="CDK26406.1"/>
    <property type="molecule type" value="Genomic_DNA"/>
</dbReference>
<dbReference type="PROSITE" id="PS51471">
    <property type="entry name" value="FE2OG_OXY"/>
    <property type="match status" value="1"/>
</dbReference>
<evidence type="ECO:0000256" key="1">
    <source>
        <dbReference type="RuleBase" id="RU003682"/>
    </source>
</evidence>
<proteinExistence type="inferred from homology"/>
<dbReference type="InterPro" id="IPR027443">
    <property type="entry name" value="IPNS-like_sf"/>
</dbReference>
<dbReference type="OrthoDB" id="406156at2759"/>
<protein>
    <recommendedName>
        <fullName evidence="2">Fe2OG dioxygenase domain-containing protein</fullName>
    </recommendedName>
</protein>
<dbReference type="SUPFAM" id="SSF51197">
    <property type="entry name" value="Clavaminate synthase-like"/>
    <property type="match status" value="1"/>
</dbReference>
<dbReference type="GO" id="GO:0016491">
    <property type="term" value="F:oxidoreductase activity"/>
    <property type="evidence" value="ECO:0007669"/>
    <property type="project" value="UniProtKB-KW"/>
</dbReference>
<dbReference type="InterPro" id="IPR044861">
    <property type="entry name" value="IPNS-like_FE2OG_OXY"/>
</dbReference>
<dbReference type="RefSeq" id="XP_022458411.1">
    <property type="nucleotide sequence ID" value="XM_022602625.1"/>
</dbReference>
<organism evidence="3 4">
    <name type="scientific">Kuraishia capsulata CBS 1993</name>
    <dbReference type="NCBI Taxonomy" id="1382522"/>
    <lineage>
        <taxon>Eukaryota</taxon>
        <taxon>Fungi</taxon>
        <taxon>Dikarya</taxon>
        <taxon>Ascomycota</taxon>
        <taxon>Saccharomycotina</taxon>
        <taxon>Pichiomycetes</taxon>
        <taxon>Pichiales</taxon>
        <taxon>Pichiaceae</taxon>
        <taxon>Kuraishia</taxon>
    </lineage>
</organism>
<dbReference type="InterPro" id="IPR026992">
    <property type="entry name" value="DIOX_N"/>
</dbReference>
<dbReference type="Pfam" id="PF14226">
    <property type="entry name" value="DIOX_N"/>
    <property type="match status" value="1"/>
</dbReference>
<keyword evidence="1" id="KW-0479">Metal-binding</keyword>
<dbReference type="Pfam" id="PF03171">
    <property type="entry name" value="2OG-FeII_Oxy"/>
    <property type="match status" value="1"/>
</dbReference>
<comment type="similarity">
    <text evidence="1">Belongs to the iron/ascorbate-dependent oxidoreductase family.</text>
</comment>
<dbReference type="Proteomes" id="UP000019384">
    <property type="component" value="Unassembled WGS sequence"/>
</dbReference>
<evidence type="ECO:0000313" key="4">
    <source>
        <dbReference type="Proteomes" id="UP000019384"/>
    </source>
</evidence>
<dbReference type="Gene3D" id="2.60.120.330">
    <property type="entry name" value="B-lactam Antibiotic, Isopenicillin N Synthase, Chain"/>
    <property type="match status" value="1"/>
</dbReference>
<feature type="domain" description="Fe2OG dioxygenase" evidence="2">
    <location>
        <begin position="221"/>
        <end position="329"/>
    </location>
</feature>
<dbReference type="InterPro" id="IPR050231">
    <property type="entry name" value="Iron_ascorbate_oxido_reductase"/>
</dbReference>
<dbReference type="HOGENOM" id="CLU_010119_10_0_1"/>
<evidence type="ECO:0000313" key="3">
    <source>
        <dbReference type="EMBL" id="CDK26406.1"/>
    </source>
</evidence>
<name>W6MJG0_9ASCO</name>